<protein>
    <submittedName>
        <fullName evidence="1">Uncharacterized protein</fullName>
    </submittedName>
</protein>
<dbReference type="AlphaFoldDB" id="A0AAV5MAJ5"/>
<dbReference type="EMBL" id="BPVZ01000204">
    <property type="protein sequence ID" value="GKV46214.1"/>
    <property type="molecule type" value="Genomic_DNA"/>
</dbReference>
<evidence type="ECO:0000313" key="1">
    <source>
        <dbReference type="EMBL" id="GKV46214.1"/>
    </source>
</evidence>
<reference evidence="1 2" key="1">
    <citation type="journal article" date="2021" name="Commun. Biol.">
        <title>The genome of Shorea leprosula (Dipterocarpaceae) highlights the ecological relevance of drought in aseasonal tropical rainforests.</title>
        <authorList>
            <person name="Ng K.K.S."/>
            <person name="Kobayashi M.J."/>
            <person name="Fawcett J.A."/>
            <person name="Hatakeyama M."/>
            <person name="Paape T."/>
            <person name="Ng C.H."/>
            <person name="Ang C.C."/>
            <person name="Tnah L.H."/>
            <person name="Lee C.T."/>
            <person name="Nishiyama T."/>
            <person name="Sese J."/>
            <person name="O'Brien M.J."/>
            <person name="Copetti D."/>
            <person name="Mohd Noor M.I."/>
            <person name="Ong R.C."/>
            <person name="Putra M."/>
            <person name="Sireger I.Z."/>
            <person name="Indrioko S."/>
            <person name="Kosugi Y."/>
            <person name="Izuno A."/>
            <person name="Isagi Y."/>
            <person name="Lee S.L."/>
            <person name="Shimizu K.K."/>
        </authorList>
    </citation>
    <scope>NUCLEOTIDE SEQUENCE [LARGE SCALE GENOMIC DNA]</scope>
    <source>
        <strain evidence="1">214</strain>
    </source>
</reference>
<organism evidence="1 2">
    <name type="scientific">Rubroshorea leprosula</name>
    <dbReference type="NCBI Taxonomy" id="152421"/>
    <lineage>
        <taxon>Eukaryota</taxon>
        <taxon>Viridiplantae</taxon>
        <taxon>Streptophyta</taxon>
        <taxon>Embryophyta</taxon>
        <taxon>Tracheophyta</taxon>
        <taxon>Spermatophyta</taxon>
        <taxon>Magnoliopsida</taxon>
        <taxon>eudicotyledons</taxon>
        <taxon>Gunneridae</taxon>
        <taxon>Pentapetalae</taxon>
        <taxon>rosids</taxon>
        <taxon>malvids</taxon>
        <taxon>Malvales</taxon>
        <taxon>Dipterocarpaceae</taxon>
        <taxon>Rubroshorea</taxon>
    </lineage>
</organism>
<comment type="caution">
    <text evidence="1">The sequence shown here is derived from an EMBL/GenBank/DDBJ whole genome shotgun (WGS) entry which is preliminary data.</text>
</comment>
<accession>A0AAV5MAJ5</accession>
<proteinExistence type="predicted"/>
<evidence type="ECO:0000313" key="2">
    <source>
        <dbReference type="Proteomes" id="UP001054252"/>
    </source>
</evidence>
<name>A0AAV5MAJ5_9ROSI</name>
<gene>
    <name evidence="1" type="ORF">SLEP1_g53213</name>
</gene>
<dbReference type="Proteomes" id="UP001054252">
    <property type="component" value="Unassembled WGS sequence"/>
</dbReference>
<sequence>MEQRRCPMPQRCPKDIQLFGFGYDSVSNDYKLVVATTPAFAKKLGKILSLSLKDGFMENCSM</sequence>
<keyword evidence="2" id="KW-1185">Reference proteome</keyword>